<dbReference type="OrthoDB" id="3997714at2759"/>
<dbReference type="AlphaFoldDB" id="A0A1E4T1R6"/>
<keyword evidence="2" id="KW-1185">Reference proteome</keyword>
<gene>
    <name evidence="1" type="ORF">CANARDRAFT_27800</name>
</gene>
<reference evidence="2" key="1">
    <citation type="submission" date="2016-04" db="EMBL/GenBank/DDBJ databases">
        <title>Comparative genomics of biotechnologically important yeasts.</title>
        <authorList>
            <consortium name="DOE Joint Genome Institute"/>
            <person name="Riley R."/>
            <person name="Haridas S."/>
            <person name="Wolfe K.H."/>
            <person name="Lopes M.R."/>
            <person name="Hittinger C.T."/>
            <person name="Goker M."/>
            <person name="Salamov A."/>
            <person name="Wisecaver J."/>
            <person name="Long T.M."/>
            <person name="Aerts A.L."/>
            <person name="Barry K."/>
            <person name="Choi C."/>
            <person name="Clum A."/>
            <person name="Coughlan A.Y."/>
            <person name="Deshpande S."/>
            <person name="Douglass A.P."/>
            <person name="Hanson S.J."/>
            <person name="Klenk H.-P."/>
            <person name="Labutti K."/>
            <person name="Lapidus A."/>
            <person name="Lindquist E."/>
            <person name="Lipzen A."/>
            <person name="Meier-Kolthoff J.P."/>
            <person name="Ohm R.A."/>
            <person name="Otillar R.P."/>
            <person name="Pangilinan J."/>
            <person name="Peng Y."/>
            <person name="Rokas A."/>
            <person name="Rosa C.A."/>
            <person name="Scheuner C."/>
            <person name="Sibirny A.A."/>
            <person name="Slot J.C."/>
            <person name="Stielow J.B."/>
            <person name="Sun H."/>
            <person name="Kurtzman C.P."/>
            <person name="Blackwell M."/>
            <person name="Grigoriev I.V."/>
            <person name="Jeffries T.W."/>
        </authorList>
    </citation>
    <scope>NUCLEOTIDE SEQUENCE [LARGE SCALE GENOMIC DNA]</scope>
    <source>
        <strain evidence="2">NRRL YB-2248</strain>
    </source>
</reference>
<protein>
    <submittedName>
        <fullName evidence="1">Uncharacterized protein</fullName>
    </submittedName>
</protein>
<evidence type="ECO:0000313" key="1">
    <source>
        <dbReference type="EMBL" id="ODV85699.1"/>
    </source>
</evidence>
<accession>A0A1E4T1R6</accession>
<dbReference type="Proteomes" id="UP000094801">
    <property type="component" value="Unassembled WGS sequence"/>
</dbReference>
<name>A0A1E4T1R6_9ASCO</name>
<dbReference type="EMBL" id="KV453851">
    <property type="protein sequence ID" value="ODV85699.1"/>
    <property type="molecule type" value="Genomic_DNA"/>
</dbReference>
<evidence type="ECO:0000313" key="2">
    <source>
        <dbReference type="Proteomes" id="UP000094801"/>
    </source>
</evidence>
<sequence length="115" mass="13341">MIPTFNWTRLSDEFDIIYTEYTDGMKQTIEEFEKIDFTRLVWQDSAHKVDGDRATKRINAIEEWTINTEGYLEQLRQELASSLSVIQSTLSKLDDGKVYSHIEPENSEIPPNGPN</sequence>
<organism evidence="1 2">
    <name type="scientific">[Candida] arabinofermentans NRRL YB-2248</name>
    <dbReference type="NCBI Taxonomy" id="983967"/>
    <lineage>
        <taxon>Eukaryota</taxon>
        <taxon>Fungi</taxon>
        <taxon>Dikarya</taxon>
        <taxon>Ascomycota</taxon>
        <taxon>Saccharomycotina</taxon>
        <taxon>Pichiomycetes</taxon>
        <taxon>Pichiales</taxon>
        <taxon>Pichiaceae</taxon>
        <taxon>Ogataea</taxon>
        <taxon>Ogataea/Candida clade</taxon>
    </lineage>
</organism>
<proteinExistence type="predicted"/>